<dbReference type="InterPro" id="IPR051451">
    <property type="entry name" value="PhoH2-like"/>
</dbReference>
<dbReference type="GO" id="GO:0005829">
    <property type="term" value="C:cytosol"/>
    <property type="evidence" value="ECO:0007669"/>
    <property type="project" value="TreeGrafter"/>
</dbReference>
<organism evidence="8 9">
    <name type="scientific">Methylacidimicrobium tartarophylax</name>
    <dbReference type="NCBI Taxonomy" id="1041768"/>
    <lineage>
        <taxon>Bacteria</taxon>
        <taxon>Pseudomonadati</taxon>
        <taxon>Verrucomicrobiota</taxon>
        <taxon>Methylacidimicrobium</taxon>
    </lineage>
</organism>
<dbReference type="InterPro" id="IPR027417">
    <property type="entry name" value="P-loop_NTPase"/>
</dbReference>
<dbReference type="Pfam" id="PF02562">
    <property type="entry name" value="PhoH"/>
    <property type="match status" value="1"/>
</dbReference>
<comment type="similarity">
    <text evidence="2">Belongs to the PhoH family.</text>
</comment>
<dbReference type="InterPro" id="IPR036612">
    <property type="entry name" value="KH_dom_type_1_sf"/>
</dbReference>
<dbReference type="OrthoDB" id="9773137at2"/>
<reference evidence="8 9" key="1">
    <citation type="submission" date="2019-09" db="EMBL/GenBank/DDBJ databases">
        <authorList>
            <person name="Cremers G."/>
        </authorList>
    </citation>
    <scope>NUCLEOTIDE SEQUENCE [LARGE SCALE GENOMIC DNA]</scope>
    <source>
        <strain evidence="8">4A</strain>
    </source>
</reference>
<dbReference type="InterPro" id="IPR003714">
    <property type="entry name" value="PhoH"/>
</dbReference>
<evidence type="ECO:0000313" key="9">
    <source>
        <dbReference type="Proteomes" id="UP000334923"/>
    </source>
</evidence>
<evidence type="ECO:0000313" key="8">
    <source>
        <dbReference type="EMBL" id="VVM06392.1"/>
    </source>
</evidence>
<evidence type="ECO:0000256" key="6">
    <source>
        <dbReference type="ARBA" id="ARBA00039970"/>
    </source>
</evidence>
<evidence type="ECO:0000256" key="3">
    <source>
        <dbReference type="ARBA" id="ARBA00022490"/>
    </source>
</evidence>
<evidence type="ECO:0000256" key="1">
    <source>
        <dbReference type="ARBA" id="ARBA00004496"/>
    </source>
</evidence>
<dbReference type="Gene3D" id="3.40.50.300">
    <property type="entry name" value="P-loop containing nucleotide triphosphate hydrolases"/>
    <property type="match status" value="1"/>
</dbReference>
<evidence type="ECO:0000256" key="2">
    <source>
        <dbReference type="ARBA" id="ARBA00010393"/>
    </source>
</evidence>
<dbReference type="PANTHER" id="PTHR30473:SF1">
    <property type="entry name" value="PHOH-LIKE PROTEIN"/>
    <property type="match status" value="1"/>
</dbReference>
<evidence type="ECO:0000259" key="7">
    <source>
        <dbReference type="Pfam" id="PF02562"/>
    </source>
</evidence>
<evidence type="ECO:0000256" key="4">
    <source>
        <dbReference type="ARBA" id="ARBA00022741"/>
    </source>
</evidence>
<dbReference type="PANTHER" id="PTHR30473">
    <property type="entry name" value="PROTEIN PHOH"/>
    <property type="match status" value="1"/>
</dbReference>
<dbReference type="RefSeq" id="WP_142660032.1">
    <property type="nucleotide sequence ID" value="NZ_CABFVA020000065.1"/>
</dbReference>
<dbReference type="GO" id="GO:0003723">
    <property type="term" value="F:RNA binding"/>
    <property type="evidence" value="ECO:0007669"/>
    <property type="project" value="InterPro"/>
</dbReference>
<dbReference type="EMBL" id="CABFVA020000065">
    <property type="protein sequence ID" value="VVM06392.1"/>
    <property type="molecule type" value="Genomic_DNA"/>
</dbReference>
<accession>A0A5E6MA22</accession>
<dbReference type="FunFam" id="3.40.50.300:FF:000013">
    <property type="entry name" value="PhoH family ATPase"/>
    <property type="match status" value="1"/>
</dbReference>
<protein>
    <recommendedName>
        <fullName evidence="6">PhoH-like protein</fullName>
    </recommendedName>
</protein>
<dbReference type="SUPFAM" id="SSF54791">
    <property type="entry name" value="Eukaryotic type KH-domain (KH-domain type I)"/>
    <property type="match status" value="1"/>
</dbReference>
<gene>
    <name evidence="8" type="ORF">MAMT_01181</name>
</gene>
<dbReference type="GO" id="GO:0005524">
    <property type="term" value="F:ATP binding"/>
    <property type="evidence" value="ECO:0007669"/>
    <property type="project" value="UniProtKB-KW"/>
</dbReference>
<feature type="domain" description="PhoH-like protein" evidence="7">
    <location>
        <begin position="109"/>
        <end position="311"/>
    </location>
</feature>
<keyword evidence="5" id="KW-0067">ATP-binding</keyword>
<keyword evidence="9" id="KW-1185">Reference proteome</keyword>
<dbReference type="SUPFAM" id="SSF52540">
    <property type="entry name" value="P-loop containing nucleoside triphosphate hydrolases"/>
    <property type="match status" value="1"/>
</dbReference>
<sequence length="324" mass="35667">MTQETLAFSGPRDVAAILGNESKNVRILEEAFSVKVITREGWIRIEGEADGVAKATRAFRQLEDARHRGVNIGKQELRYTVDVIGRGDGVDLATLHRQGLRPSRNGASIVARTPSQRAYVEALRSHELVFGVGPAGTGKTYLAVAAAVAAHRAQEVERIVLTRPAVEAGEALGFLPGQVEEKVLPYLRPLYDALDEMLPAEELQRYLSRGWIEIAPLAFMRGRTLAHCFVILDEAQNTTPEQMFMLLTRMGPGSRCAVTGDPTQIDLPRGRQSGLLEAIAALREQQGISICEFGEGDVLRHDLVRRILGAYRVHRERTGRLANS</sequence>
<comment type="subcellular location">
    <subcellularLocation>
        <location evidence="1">Cytoplasm</location>
    </subcellularLocation>
</comment>
<keyword evidence="4" id="KW-0547">Nucleotide-binding</keyword>
<dbReference type="AlphaFoldDB" id="A0A5E6MA22"/>
<name>A0A5E6MA22_9BACT</name>
<evidence type="ECO:0000256" key="5">
    <source>
        <dbReference type="ARBA" id="ARBA00022840"/>
    </source>
</evidence>
<keyword evidence="3" id="KW-0963">Cytoplasm</keyword>
<proteinExistence type="inferred from homology"/>
<dbReference type="Proteomes" id="UP000334923">
    <property type="component" value="Unassembled WGS sequence"/>
</dbReference>